<dbReference type="InterPro" id="IPR036390">
    <property type="entry name" value="WH_DNA-bd_sf"/>
</dbReference>
<dbReference type="Pfam" id="PF00359">
    <property type="entry name" value="PTS_EIIA_2"/>
    <property type="match status" value="1"/>
</dbReference>
<dbReference type="eggNOG" id="COG3711">
    <property type="taxonomic scope" value="Bacteria"/>
</dbReference>
<evidence type="ECO:0000313" key="6">
    <source>
        <dbReference type="Proteomes" id="UP000006787"/>
    </source>
</evidence>
<dbReference type="PROSITE" id="PS51372">
    <property type="entry name" value="PRD_2"/>
    <property type="match status" value="1"/>
</dbReference>
<dbReference type="InterPro" id="IPR002178">
    <property type="entry name" value="PTS_EIIA_type-2_dom"/>
</dbReference>
<dbReference type="GO" id="GO:0009401">
    <property type="term" value="P:phosphoenolpyruvate-dependent sugar phosphotransferase system"/>
    <property type="evidence" value="ECO:0007669"/>
    <property type="project" value="InterPro"/>
</dbReference>
<feature type="domain" description="PTS EIIB type-2" evidence="3">
    <location>
        <begin position="395"/>
        <end position="483"/>
    </location>
</feature>
<evidence type="ECO:0000259" key="3">
    <source>
        <dbReference type="PROSITE" id="PS51099"/>
    </source>
</evidence>
<dbReference type="Pfam" id="PF08279">
    <property type="entry name" value="HTH_11"/>
    <property type="match status" value="1"/>
</dbReference>
<dbReference type="CDD" id="cd05568">
    <property type="entry name" value="PTS_IIB_bgl_like"/>
    <property type="match status" value="1"/>
</dbReference>
<accession>K2PSP3</accession>
<dbReference type="Pfam" id="PF00874">
    <property type="entry name" value="PRD"/>
    <property type="match status" value="1"/>
</dbReference>
<dbReference type="InterPro" id="IPR050661">
    <property type="entry name" value="BglG_antiterminators"/>
</dbReference>
<dbReference type="InterPro" id="IPR013011">
    <property type="entry name" value="PTS_EIIB_2"/>
</dbReference>
<dbReference type="SUPFAM" id="SSF55804">
    <property type="entry name" value="Phoshotransferase/anion transport protein"/>
    <property type="match status" value="1"/>
</dbReference>
<feature type="domain" description="PTS EIIA type-2" evidence="2">
    <location>
        <begin position="492"/>
        <end position="629"/>
    </location>
</feature>
<protein>
    <submittedName>
        <fullName evidence="5">Transcription antiterminator, BglG family</fullName>
    </submittedName>
</protein>
<proteinExistence type="predicted"/>
<evidence type="ECO:0000259" key="2">
    <source>
        <dbReference type="PROSITE" id="PS51094"/>
    </source>
</evidence>
<keyword evidence="1" id="KW-0677">Repeat</keyword>
<evidence type="ECO:0000259" key="4">
    <source>
        <dbReference type="PROSITE" id="PS51372"/>
    </source>
</evidence>
<dbReference type="Gene3D" id="1.10.1790.10">
    <property type="entry name" value="PRD domain"/>
    <property type="match status" value="1"/>
</dbReference>
<dbReference type="PANTHER" id="PTHR30185">
    <property type="entry name" value="CRYPTIC BETA-GLUCOSIDE BGL OPERON ANTITERMINATOR"/>
    <property type="match status" value="1"/>
</dbReference>
<dbReference type="eggNOG" id="COG1762">
    <property type="taxonomic scope" value="Bacteria"/>
</dbReference>
<dbReference type="EMBL" id="AMQS01000041">
    <property type="protein sequence ID" value="EKF50516.1"/>
    <property type="molecule type" value="Genomic_DNA"/>
</dbReference>
<dbReference type="Gene3D" id="1.10.10.10">
    <property type="entry name" value="Winged helix-like DNA-binding domain superfamily/Winged helix DNA-binding domain"/>
    <property type="match status" value="1"/>
</dbReference>
<dbReference type="InterPro" id="IPR036634">
    <property type="entry name" value="PRD_sf"/>
</dbReference>
<dbReference type="PATRIC" id="fig|1231377.3.peg.2073"/>
<dbReference type="AlphaFoldDB" id="K2PSP3"/>
<dbReference type="InterPro" id="IPR036388">
    <property type="entry name" value="WH-like_DNA-bd_sf"/>
</dbReference>
<name>K2PSP3_9LACT</name>
<organism evidence="5 6">
    <name type="scientific">Lactococcus garvieae DCC43</name>
    <dbReference type="NCBI Taxonomy" id="1231377"/>
    <lineage>
        <taxon>Bacteria</taxon>
        <taxon>Bacillati</taxon>
        <taxon>Bacillota</taxon>
        <taxon>Bacilli</taxon>
        <taxon>Lactobacillales</taxon>
        <taxon>Streptococcaceae</taxon>
        <taxon>Lactococcus</taxon>
    </lineage>
</organism>
<dbReference type="GO" id="GO:0006355">
    <property type="term" value="P:regulation of DNA-templated transcription"/>
    <property type="evidence" value="ECO:0007669"/>
    <property type="project" value="InterPro"/>
</dbReference>
<dbReference type="InterPro" id="IPR013196">
    <property type="entry name" value="HTH_11"/>
</dbReference>
<sequence>MNFEPRERAILEQIHKKQTVTIAEIAKHLKVSNKTISNSLNQLALILTESDVELVRKPNVGVSLKGSKEAVESLINDGYQEINSPETQEERIAYIVFSILKQTSPLPKQELLSQLFISKSTLEKDLARVKQVFEDLGLKILIIPKKGIQVDSGELNRCAVLVSALDYFYHSNWKIIQVGDQLLPILKDVPQEFLKQNTANDFKLVAELLSDFLTQEGITIRDESYQFLILYLLVSIEQSYGDEAQLANLKKPEETTRAFWNTFSQSVGIEYSDVDAICFQDYLKLHRQKSEKHIDEERKIKRILDRITKNTNEQLLDVVVNHIREALVRAKHHNTVRNPNVQDIKKNYALAFEDSLGIAEELKKLFEISLIEDEVAFIALHIQVLKEHENTQAPITAVLISASGQGVFQFLMARLRKIFPNLLISRIINVQEIGQKEITEDLVLSTLDITLPGYKVIKLSPILSASDIEEISTFQANFYQKKAQIISEEFSELVQKEFIFLDEKINTIGQAILFLGQKLIAKGYAKEGFIESCLEREQLSFTSLDSFSTPHPLNIEEVNKPVIAFMRVKNELIWGKEKVKYIFMMCVRDRSIKELERIYSALLKIIDSPDQEILLRGNLDEIFDYLANNELL</sequence>
<gene>
    <name evidence="5" type="ORF">C426_2091</name>
</gene>
<dbReference type="SUPFAM" id="SSF63520">
    <property type="entry name" value="PTS-regulatory domain, PRD"/>
    <property type="match status" value="1"/>
</dbReference>
<dbReference type="InterPro" id="IPR011608">
    <property type="entry name" value="PRD"/>
</dbReference>
<dbReference type="Gene3D" id="3.40.930.10">
    <property type="entry name" value="Mannitol-specific EII, Chain A"/>
    <property type="match status" value="1"/>
</dbReference>
<dbReference type="RefSeq" id="WP_003136724.1">
    <property type="nucleotide sequence ID" value="NZ_AMQS01000041.1"/>
</dbReference>
<dbReference type="InterPro" id="IPR016152">
    <property type="entry name" value="PTrfase/Anion_transptr"/>
</dbReference>
<reference evidence="5 6" key="1">
    <citation type="journal article" date="2012" name="J. Bacteriol.">
        <title>Genome Sequence of the Bacteriocin-Producing Strain Lactococcus garvieae DCC43.</title>
        <authorList>
            <person name="Gabrielsen C."/>
            <person name="Brede D.A."/>
            <person name="Hernandez P.E."/>
            <person name="Nes I.F."/>
            <person name="Diep D.B."/>
        </authorList>
    </citation>
    <scope>NUCLEOTIDE SEQUENCE [LARGE SCALE GENOMIC DNA]</scope>
    <source>
        <strain evidence="5 6">DCC43</strain>
    </source>
</reference>
<evidence type="ECO:0000313" key="5">
    <source>
        <dbReference type="EMBL" id="EKF50516.1"/>
    </source>
</evidence>
<comment type="caution">
    <text evidence="5">The sequence shown here is derived from an EMBL/GenBank/DDBJ whole genome shotgun (WGS) entry which is preliminary data.</text>
</comment>
<evidence type="ECO:0000256" key="1">
    <source>
        <dbReference type="ARBA" id="ARBA00022737"/>
    </source>
</evidence>
<dbReference type="Gene3D" id="3.40.50.2300">
    <property type="match status" value="1"/>
</dbReference>
<dbReference type="PANTHER" id="PTHR30185:SF13">
    <property type="entry name" value="LICABCH OPERON REGULATOR-RELATED"/>
    <property type="match status" value="1"/>
</dbReference>
<dbReference type="GO" id="GO:0008982">
    <property type="term" value="F:protein-N(PI)-phosphohistidine-sugar phosphotransferase activity"/>
    <property type="evidence" value="ECO:0007669"/>
    <property type="project" value="InterPro"/>
</dbReference>
<dbReference type="PROSITE" id="PS51094">
    <property type="entry name" value="PTS_EIIA_TYPE_2"/>
    <property type="match status" value="1"/>
</dbReference>
<dbReference type="PROSITE" id="PS51099">
    <property type="entry name" value="PTS_EIIB_TYPE_2"/>
    <property type="match status" value="1"/>
</dbReference>
<dbReference type="Proteomes" id="UP000006787">
    <property type="component" value="Unassembled WGS sequence"/>
</dbReference>
<feature type="domain" description="PRD" evidence="4">
    <location>
        <begin position="288"/>
        <end position="392"/>
    </location>
</feature>
<dbReference type="SUPFAM" id="SSF46785">
    <property type="entry name" value="Winged helix' DNA-binding domain"/>
    <property type="match status" value="1"/>
</dbReference>